<dbReference type="Proteomes" id="UP000593580">
    <property type="component" value="Chromosome"/>
</dbReference>
<protein>
    <recommendedName>
        <fullName evidence="3">Lipoprotein</fullName>
    </recommendedName>
</protein>
<organism evidence="1 2">
    <name type="scientific">Sulfurimonas paralvinellae</name>
    <dbReference type="NCBI Taxonomy" id="317658"/>
    <lineage>
        <taxon>Bacteria</taxon>
        <taxon>Pseudomonadati</taxon>
        <taxon>Campylobacterota</taxon>
        <taxon>Epsilonproteobacteria</taxon>
        <taxon>Campylobacterales</taxon>
        <taxon>Sulfurimonadaceae</taxon>
        <taxon>Sulfurimonas</taxon>
    </lineage>
</organism>
<dbReference type="AlphaFoldDB" id="A0A7M1BB54"/>
<name>A0A7M1BB54_9BACT</name>
<accession>A0A7M1BB54</accession>
<keyword evidence="2" id="KW-1185">Reference proteome</keyword>
<proteinExistence type="predicted"/>
<dbReference type="EMBL" id="CP041406">
    <property type="protein sequence ID" value="QOP46666.1"/>
    <property type="molecule type" value="Genomic_DNA"/>
</dbReference>
<evidence type="ECO:0000313" key="2">
    <source>
        <dbReference type="Proteomes" id="UP000593580"/>
    </source>
</evidence>
<dbReference type="KEGG" id="spal:FM071_00075"/>
<evidence type="ECO:0008006" key="3">
    <source>
        <dbReference type="Google" id="ProtNLM"/>
    </source>
</evidence>
<evidence type="ECO:0000313" key="1">
    <source>
        <dbReference type="EMBL" id="QOP46666.1"/>
    </source>
</evidence>
<gene>
    <name evidence="1" type="ORF">FM071_00075</name>
</gene>
<sequence length="74" mass="8410">MKYIFALFVVLGLSACSQVKITASMCDEIASDPSRPPMPQECRDYSKKEADKAFDKVSDEKKVSDKDLEFNREK</sequence>
<reference evidence="1 2" key="1">
    <citation type="submission" date="2019-07" db="EMBL/GenBank/DDBJ databases">
        <title>Sulfurimonas paralvinellae sp. nov., a novel mesophilic, hydrogen- and sulfur-oxidizing chemolithoautotroph within the Epsilonproteo- bacteria isolated from a deep-sea hydrothermal vent polychaete nest, reclassification of Thiomicrospira denitrificans as Sulfurimonas denitrificans comb. nov. and emended description of the genus Sulfurimonas.</title>
        <authorList>
            <person name="Wang S."/>
            <person name="Jiang L."/>
            <person name="Shao Z."/>
        </authorList>
    </citation>
    <scope>NUCLEOTIDE SEQUENCE [LARGE SCALE GENOMIC DNA]</scope>
    <source>
        <strain evidence="1 2">GO25</strain>
    </source>
</reference>
<dbReference type="PROSITE" id="PS51257">
    <property type="entry name" value="PROKAR_LIPOPROTEIN"/>
    <property type="match status" value="1"/>
</dbReference>